<evidence type="ECO:0000256" key="8">
    <source>
        <dbReference type="ARBA" id="ARBA00022563"/>
    </source>
</evidence>
<evidence type="ECO:0000313" key="14">
    <source>
        <dbReference type="Proteomes" id="UP000318437"/>
    </source>
</evidence>
<gene>
    <name evidence="12 13" type="primary">mch</name>
    <name evidence="13" type="ORF">Pla144_28160</name>
</gene>
<keyword evidence="9 12" id="KW-0378">Hydrolase</keyword>
<evidence type="ECO:0000256" key="3">
    <source>
        <dbReference type="ARBA" id="ARBA00005087"/>
    </source>
</evidence>
<dbReference type="Pfam" id="PF02289">
    <property type="entry name" value="MCH"/>
    <property type="match status" value="1"/>
</dbReference>
<evidence type="ECO:0000256" key="2">
    <source>
        <dbReference type="ARBA" id="ARBA00004496"/>
    </source>
</evidence>
<evidence type="ECO:0000256" key="11">
    <source>
        <dbReference type="ARBA" id="ARBA00048684"/>
    </source>
</evidence>
<sequence length="320" mass="34570">MSDHSYFQLNQRARRLCQEIVAQARSLQVTVNTLNCGETLIDMGIEVQGSREAALLLARVCLADLGEVAFDDSPTGNQWPNVKVTTREPVAACLASQYAGWEIQGEKFFAMGSGPMRAAAGREALFDEIGNRETASEVVGVLETGKFPPEQVCLELAEKCGVASEGLTLLVAPTSSVCGTLQIVARSVETALHKLHELKFDLSRIEAGQGTAPMPPLLTDDFAAIGRTNDAILYGGQVTLEVHGDDESLAEIGPRVPSSASPDYGKPFAEILAEYDNAFYKVDPLLFSPAVIELVNLDTGNRFRYGEVNMEVLTQSFTSH</sequence>
<reference evidence="13 14" key="1">
    <citation type="submission" date="2019-02" db="EMBL/GenBank/DDBJ databases">
        <title>Deep-cultivation of Planctomycetes and their phenomic and genomic characterization uncovers novel biology.</title>
        <authorList>
            <person name="Wiegand S."/>
            <person name="Jogler M."/>
            <person name="Boedeker C."/>
            <person name="Pinto D."/>
            <person name="Vollmers J."/>
            <person name="Rivas-Marin E."/>
            <person name="Kohn T."/>
            <person name="Peeters S.H."/>
            <person name="Heuer A."/>
            <person name="Rast P."/>
            <person name="Oberbeckmann S."/>
            <person name="Bunk B."/>
            <person name="Jeske O."/>
            <person name="Meyerdierks A."/>
            <person name="Storesund J.E."/>
            <person name="Kallscheuer N."/>
            <person name="Luecker S."/>
            <person name="Lage O.M."/>
            <person name="Pohl T."/>
            <person name="Merkel B.J."/>
            <person name="Hornburger P."/>
            <person name="Mueller R.-W."/>
            <person name="Bruemmer F."/>
            <person name="Labrenz M."/>
            <person name="Spormann A.M."/>
            <person name="Op Den Camp H."/>
            <person name="Overmann J."/>
            <person name="Amann R."/>
            <person name="Jetten M.S.M."/>
            <person name="Mascher T."/>
            <person name="Medema M.H."/>
            <person name="Devos D.P."/>
            <person name="Kaster A.-K."/>
            <person name="Ovreas L."/>
            <person name="Rohde M."/>
            <person name="Galperin M.Y."/>
            <person name="Jogler C."/>
        </authorList>
    </citation>
    <scope>NUCLEOTIDE SEQUENCE [LARGE SCALE GENOMIC DNA]</scope>
    <source>
        <strain evidence="13 14">Pla144</strain>
    </source>
</reference>
<evidence type="ECO:0000256" key="6">
    <source>
        <dbReference type="ARBA" id="ARBA00020597"/>
    </source>
</evidence>
<dbReference type="AlphaFoldDB" id="A0A5C6CS17"/>
<dbReference type="UniPathway" id="UPA00562">
    <property type="reaction ID" value="UER00703"/>
</dbReference>
<dbReference type="Gene3D" id="3.30.1030.10">
    <property type="entry name" value="Methenyltetrahydromethanopterin Cyclohydrolase, Chain A, domain 2"/>
    <property type="match status" value="1"/>
</dbReference>
<evidence type="ECO:0000256" key="10">
    <source>
        <dbReference type="ARBA" id="ARBA00030468"/>
    </source>
</evidence>
<comment type="subcellular location">
    <subcellularLocation>
        <location evidence="2 12">Cytoplasm</location>
    </subcellularLocation>
</comment>
<keyword evidence="7 12" id="KW-0963">Cytoplasm</keyword>
<dbReference type="OrthoDB" id="241529at2"/>
<proteinExistence type="inferred from homology"/>
<keyword evidence="14" id="KW-1185">Reference proteome</keyword>
<organism evidence="13 14">
    <name type="scientific">Bythopirellula polymerisocia</name>
    <dbReference type="NCBI Taxonomy" id="2528003"/>
    <lineage>
        <taxon>Bacteria</taxon>
        <taxon>Pseudomonadati</taxon>
        <taxon>Planctomycetota</taxon>
        <taxon>Planctomycetia</taxon>
        <taxon>Pirellulales</taxon>
        <taxon>Lacipirellulaceae</taxon>
        <taxon>Bythopirellula</taxon>
    </lineage>
</organism>
<comment type="catalytic activity">
    <reaction evidence="11 12">
        <text>5,10-methenyl-5,6,7,8-tetrahydromethanopterin + H2O = N(5)-formyl-5,6,7,8-tetrahydromethanopterin + H(+)</text>
        <dbReference type="Rhea" id="RHEA:19053"/>
        <dbReference type="ChEBI" id="CHEBI:15377"/>
        <dbReference type="ChEBI" id="CHEBI:15378"/>
        <dbReference type="ChEBI" id="CHEBI:58018"/>
        <dbReference type="ChEBI" id="CHEBI:58337"/>
        <dbReference type="EC" id="3.5.4.27"/>
    </reaction>
</comment>
<comment type="similarity">
    <text evidence="4 12">Belongs to the MCH family.</text>
</comment>
<keyword evidence="8 12" id="KW-0554">One-carbon metabolism</keyword>
<dbReference type="Proteomes" id="UP000318437">
    <property type="component" value="Unassembled WGS sequence"/>
</dbReference>
<dbReference type="GO" id="GO:0018759">
    <property type="term" value="F:methenyltetrahydromethanopterin cyclohydrolase activity"/>
    <property type="evidence" value="ECO:0007669"/>
    <property type="project" value="UniProtKB-UniRule"/>
</dbReference>
<dbReference type="NCBIfam" id="TIGR03120">
    <property type="entry name" value="one_C_mch"/>
    <property type="match status" value="1"/>
</dbReference>
<dbReference type="GO" id="GO:0006730">
    <property type="term" value="P:one-carbon metabolic process"/>
    <property type="evidence" value="ECO:0007669"/>
    <property type="project" value="UniProtKB-UniRule"/>
</dbReference>
<protein>
    <recommendedName>
        <fullName evidence="6 12">Methenyltetrahydromethanopterin cyclohydrolase</fullName>
        <ecNumber evidence="5 12">3.5.4.27</ecNumber>
    </recommendedName>
    <alternativeName>
        <fullName evidence="10 12">Methenyl-H4MPT cyclohydrolase</fullName>
    </alternativeName>
</protein>
<dbReference type="InterPro" id="IPR003209">
    <property type="entry name" value="METHMP_CycHdrlase"/>
</dbReference>
<dbReference type="HAMAP" id="MF_00486">
    <property type="entry name" value="McH"/>
    <property type="match status" value="1"/>
</dbReference>
<evidence type="ECO:0000256" key="7">
    <source>
        <dbReference type="ARBA" id="ARBA00022490"/>
    </source>
</evidence>
<evidence type="ECO:0000256" key="4">
    <source>
        <dbReference type="ARBA" id="ARBA00006902"/>
    </source>
</evidence>
<evidence type="ECO:0000256" key="12">
    <source>
        <dbReference type="HAMAP-Rule" id="MF_00486"/>
    </source>
</evidence>
<dbReference type="EC" id="3.5.4.27" evidence="5 12"/>
<comment type="function">
    <text evidence="1 12">Catalyzes the hydrolysis of methenyl-H(4)MPT(+) to 5-formyl-H(4)MPT.</text>
</comment>
<dbReference type="RefSeq" id="WP_146451204.1">
    <property type="nucleotide sequence ID" value="NZ_SJPS01000004.1"/>
</dbReference>
<dbReference type="SUPFAM" id="SSF56199">
    <property type="entry name" value="Methenyltetrahydromethanopterin cyclohydrolase"/>
    <property type="match status" value="1"/>
</dbReference>
<dbReference type="Gene3D" id="3.10.340.11">
    <property type="entry name" value="Methenyltetrahydromethanopterin Cyclohydrolase, Chain A, domain 1"/>
    <property type="match status" value="1"/>
</dbReference>
<accession>A0A5C6CS17</accession>
<dbReference type="GO" id="GO:0046294">
    <property type="term" value="P:formaldehyde catabolic process"/>
    <property type="evidence" value="ECO:0007669"/>
    <property type="project" value="UniProtKB-UniRule"/>
</dbReference>
<comment type="caution">
    <text evidence="13">The sequence shown here is derived from an EMBL/GenBank/DDBJ whole genome shotgun (WGS) entry which is preliminary data.</text>
</comment>
<comment type="pathway">
    <text evidence="3 12">One-carbon metabolism; formaldehyde degradation; formate from formaldehyde (H(4)MPT route): step 3/5.</text>
</comment>
<evidence type="ECO:0000256" key="9">
    <source>
        <dbReference type="ARBA" id="ARBA00022801"/>
    </source>
</evidence>
<evidence type="ECO:0000256" key="5">
    <source>
        <dbReference type="ARBA" id="ARBA00012765"/>
    </source>
</evidence>
<evidence type="ECO:0000256" key="1">
    <source>
        <dbReference type="ARBA" id="ARBA00004058"/>
    </source>
</evidence>
<name>A0A5C6CS17_9BACT</name>
<evidence type="ECO:0000313" key="13">
    <source>
        <dbReference type="EMBL" id="TWU25609.1"/>
    </source>
</evidence>
<dbReference type="GO" id="GO:0005737">
    <property type="term" value="C:cytoplasm"/>
    <property type="evidence" value="ECO:0007669"/>
    <property type="project" value="UniProtKB-SubCell"/>
</dbReference>
<dbReference type="EMBL" id="SJPS01000004">
    <property type="protein sequence ID" value="TWU25609.1"/>
    <property type="molecule type" value="Genomic_DNA"/>
</dbReference>